<evidence type="ECO:0000256" key="2">
    <source>
        <dbReference type="ARBA" id="ARBA00022857"/>
    </source>
</evidence>
<proteinExistence type="inferred from homology"/>
<keyword evidence="3 4" id="KW-0560">Oxidoreductase</keyword>
<dbReference type="PANTHER" id="PTHR43391">
    <property type="entry name" value="RETINOL DEHYDROGENASE-RELATED"/>
    <property type="match status" value="1"/>
</dbReference>
<dbReference type="GO" id="GO:0016491">
    <property type="term" value="F:oxidoreductase activity"/>
    <property type="evidence" value="ECO:0007669"/>
    <property type="project" value="UniProtKB-KW"/>
</dbReference>
<accession>A0ABW0ZU61</accession>
<gene>
    <name evidence="4" type="ORF">ACFPZN_02350</name>
</gene>
<dbReference type="Gene3D" id="3.40.50.720">
    <property type="entry name" value="NAD(P)-binding Rossmann-like Domain"/>
    <property type="match status" value="1"/>
</dbReference>
<dbReference type="InterPro" id="IPR036291">
    <property type="entry name" value="NAD(P)-bd_dom_sf"/>
</dbReference>
<sequence length="274" mass="28510">MTEVAVITGGASGFGLALGARCAERGLRVALLDRDGERAEAEAEALRETHGVDAVGLTADVADDGGVRAAAGAVLDRFGRADLVVSNVGVQLFGAVERLTDEEWRWVLDVNVVGAARVARAFVPPLRAAPAGRLAFTASSSVLDPAGRMAAYQASKFAVLGLAETLRLELGDDGIAVCVLFPSGMASRHLETSAAAQPDHLRRPIGEQEDFEAMAASNPAMVQAVVSPEEAAGNVIDALLNGERYAITHGDLLTPVTTRHEHLRRAATAARGTG</sequence>
<keyword evidence="5" id="KW-1185">Reference proteome</keyword>
<comment type="similarity">
    <text evidence="1">Belongs to the short-chain dehydrogenases/reductases (SDR) family.</text>
</comment>
<dbReference type="PANTHER" id="PTHR43391:SF14">
    <property type="entry name" value="DEHYDROGENASE_REDUCTASE SDR FAMILY PROTEIN 7-LIKE"/>
    <property type="match status" value="1"/>
</dbReference>
<evidence type="ECO:0000256" key="1">
    <source>
        <dbReference type="ARBA" id="ARBA00006484"/>
    </source>
</evidence>
<dbReference type="Proteomes" id="UP001596074">
    <property type="component" value="Unassembled WGS sequence"/>
</dbReference>
<evidence type="ECO:0000313" key="4">
    <source>
        <dbReference type="EMBL" id="MFC5744450.1"/>
    </source>
</evidence>
<dbReference type="EC" id="1.-.-.-" evidence="4"/>
<evidence type="ECO:0000313" key="5">
    <source>
        <dbReference type="Proteomes" id="UP001596074"/>
    </source>
</evidence>
<dbReference type="PRINTS" id="PR00081">
    <property type="entry name" value="GDHRDH"/>
</dbReference>
<evidence type="ECO:0000256" key="3">
    <source>
        <dbReference type="ARBA" id="ARBA00023002"/>
    </source>
</evidence>
<organism evidence="4 5">
    <name type="scientific">Actinomadura rugatobispora</name>
    <dbReference type="NCBI Taxonomy" id="1994"/>
    <lineage>
        <taxon>Bacteria</taxon>
        <taxon>Bacillati</taxon>
        <taxon>Actinomycetota</taxon>
        <taxon>Actinomycetes</taxon>
        <taxon>Streptosporangiales</taxon>
        <taxon>Thermomonosporaceae</taxon>
        <taxon>Actinomadura</taxon>
    </lineage>
</organism>
<dbReference type="EMBL" id="JBHSON010000003">
    <property type="protein sequence ID" value="MFC5744450.1"/>
    <property type="molecule type" value="Genomic_DNA"/>
</dbReference>
<comment type="caution">
    <text evidence="4">The sequence shown here is derived from an EMBL/GenBank/DDBJ whole genome shotgun (WGS) entry which is preliminary data.</text>
</comment>
<dbReference type="RefSeq" id="WP_378279629.1">
    <property type="nucleotide sequence ID" value="NZ_JBHSON010000003.1"/>
</dbReference>
<keyword evidence="2" id="KW-0521">NADP</keyword>
<protein>
    <submittedName>
        <fullName evidence="4">SDR family oxidoreductase</fullName>
        <ecNumber evidence="4">1.-.-.-</ecNumber>
    </submittedName>
</protein>
<dbReference type="InterPro" id="IPR002347">
    <property type="entry name" value="SDR_fam"/>
</dbReference>
<dbReference type="SUPFAM" id="SSF51735">
    <property type="entry name" value="NAD(P)-binding Rossmann-fold domains"/>
    <property type="match status" value="1"/>
</dbReference>
<reference evidence="5" key="1">
    <citation type="journal article" date="2019" name="Int. J. Syst. Evol. Microbiol.">
        <title>The Global Catalogue of Microorganisms (GCM) 10K type strain sequencing project: providing services to taxonomists for standard genome sequencing and annotation.</title>
        <authorList>
            <consortium name="The Broad Institute Genomics Platform"/>
            <consortium name="The Broad Institute Genome Sequencing Center for Infectious Disease"/>
            <person name="Wu L."/>
            <person name="Ma J."/>
        </authorList>
    </citation>
    <scope>NUCLEOTIDE SEQUENCE [LARGE SCALE GENOMIC DNA]</scope>
    <source>
        <strain evidence="5">KCTC 42087</strain>
    </source>
</reference>
<dbReference type="Pfam" id="PF00106">
    <property type="entry name" value="adh_short"/>
    <property type="match status" value="1"/>
</dbReference>
<name>A0ABW0ZU61_9ACTN</name>